<keyword evidence="2 6" id="KW-0812">Transmembrane</keyword>
<evidence type="ECO:0000313" key="8">
    <source>
        <dbReference type="Proteomes" id="UP000313849"/>
    </source>
</evidence>
<dbReference type="AlphaFoldDB" id="A0A5C5BCJ1"/>
<evidence type="ECO:0000256" key="4">
    <source>
        <dbReference type="ARBA" id="ARBA00023136"/>
    </source>
</evidence>
<feature type="region of interest" description="Disordered" evidence="5">
    <location>
        <begin position="1"/>
        <end position="56"/>
    </location>
</feature>
<dbReference type="InterPro" id="IPR034804">
    <property type="entry name" value="SQR/QFR_C/D"/>
</dbReference>
<dbReference type="OrthoDB" id="5149990at2"/>
<evidence type="ECO:0000313" key="7">
    <source>
        <dbReference type="EMBL" id="TNU74989.1"/>
    </source>
</evidence>
<keyword evidence="4 6" id="KW-0472">Membrane</keyword>
<evidence type="ECO:0000256" key="6">
    <source>
        <dbReference type="SAM" id="Phobius"/>
    </source>
</evidence>
<evidence type="ECO:0000256" key="1">
    <source>
        <dbReference type="ARBA" id="ARBA00022475"/>
    </source>
</evidence>
<comment type="caution">
    <text evidence="7">The sequence shown here is derived from an EMBL/GenBank/DDBJ whole genome shotgun (WGS) entry which is preliminary data.</text>
</comment>
<reference evidence="7 8" key="1">
    <citation type="submission" date="2019-06" db="EMBL/GenBank/DDBJ databases">
        <title>Draft genome sequence of Miniimonas arenae KCTC 19750T isolated from sea sand.</title>
        <authorList>
            <person name="Park S.-J."/>
        </authorList>
    </citation>
    <scope>NUCLEOTIDE SEQUENCE [LARGE SCALE GENOMIC DNA]</scope>
    <source>
        <strain evidence="7 8">KCTC 19750</strain>
    </source>
</reference>
<evidence type="ECO:0000256" key="2">
    <source>
        <dbReference type="ARBA" id="ARBA00022692"/>
    </source>
</evidence>
<evidence type="ECO:0000256" key="3">
    <source>
        <dbReference type="ARBA" id="ARBA00022989"/>
    </source>
</evidence>
<dbReference type="SUPFAM" id="SSF81343">
    <property type="entry name" value="Fumarate reductase respiratory complex transmembrane subunits"/>
    <property type="match status" value="1"/>
</dbReference>
<keyword evidence="3 6" id="KW-1133">Transmembrane helix</keyword>
<proteinExistence type="predicted"/>
<keyword evidence="8" id="KW-1185">Reference proteome</keyword>
<feature type="compositionally biased region" description="Polar residues" evidence="5">
    <location>
        <begin position="1"/>
        <end position="10"/>
    </location>
</feature>
<accession>A0A5C5BCJ1</accession>
<dbReference type="InterPro" id="IPR003510">
    <property type="entry name" value="Fumarate_red_C"/>
</dbReference>
<dbReference type="RefSeq" id="WP_139986551.1">
    <property type="nucleotide sequence ID" value="NZ_DAMDJA010000035.1"/>
</dbReference>
<organism evidence="7 8">
    <name type="scientific">Miniimonas arenae</name>
    <dbReference type="NCBI Taxonomy" id="676201"/>
    <lineage>
        <taxon>Bacteria</taxon>
        <taxon>Bacillati</taxon>
        <taxon>Actinomycetota</taxon>
        <taxon>Actinomycetes</taxon>
        <taxon>Micrococcales</taxon>
        <taxon>Beutenbergiaceae</taxon>
        <taxon>Miniimonas</taxon>
    </lineage>
</organism>
<name>A0A5C5BCJ1_9MICO</name>
<protein>
    <recommendedName>
        <fullName evidence="9">Fumarate reductase subunit C</fullName>
    </recommendedName>
</protein>
<feature type="transmembrane region" description="Helical" evidence="6">
    <location>
        <begin position="157"/>
        <end position="177"/>
    </location>
</feature>
<dbReference type="EMBL" id="VENP01000018">
    <property type="protein sequence ID" value="TNU74989.1"/>
    <property type="molecule type" value="Genomic_DNA"/>
</dbReference>
<sequence>MTGAPTSSPTGPRPEDTRPAPARTLDVGRLAQADRVARRREEGTGAGDGTVSQRNPYRPTMKRTWFLATKEYRAYFLREGAAVVVGLFVLNLMLGMVSIAAGLDSWTWWVDLQRNPFVLVLNVLALAAAVLHTVSWDQLTPSIIKVQRGTRFLADGWIIAQQVLLLVIFAAVMVAWLGGAWS</sequence>
<dbReference type="Gene3D" id="1.20.1300.10">
    <property type="entry name" value="Fumarate reductase/succinate dehydrogenase, transmembrane subunit"/>
    <property type="match status" value="1"/>
</dbReference>
<dbReference type="Pfam" id="PF02300">
    <property type="entry name" value="Fumarate_red_C"/>
    <property type="match status" value="1"/>
</dbReference>
<evidence type="ECO:0008006" key="9">
    <source>
        <dbReference type="Google" id="ProtNLM"/>
    </source>
</evidence>
<feature type="transmembrane region" description="Helical" evidence="6">
    <location>
        <begin position="115"/>
        <end position="136"/>
    </location>
</feature>
<evidence type="ECO:0000256" key="5">
    <source>
        <dbReference type="SAM" id="MobiDB-lite"/>
    </source>
</evidence>
<keyword evidence="1" id="KW-1003">Cell membrane</keyword>
<dbReference type="GO" id="GO:0016020">
    <property type="term" value="C:membrane"/>
    <property type="evidence" value="ECO:0007669"/>
    <property type="project" value="InterPro"/>
</dbReference>
<gene>
    <name evidence="7" type="ORF">FH969_06605</name>
</gene>
<dbReference type="Proteomes" id="UP000313849">
    <property type="component" value="Unassembled WGS sequence"/>
</dbReference>
<feature type="transmembrane region" description="Helical" evidence="6">
    <location>
        <begin position="80"/>
        <end position="103"/>
    </location>
</feature>